<sequence>MGMQDRDYYREEFARKQGMQYDSRRARYSRRREADRVVADTDEDREIRKPPLRPRVDLGVTDGPPDPWGASWHWVVKVAVWVTVLSLLFGVFKFLERRQQEQRRVERQLVEQQRVIEELKRQNEALKPKPKIDFFK</sequence>
<accession>A0A1P8JUW1</accession>
<evidence type="ECO:0000256" key="3">
    <source>
        <dbReference type="SAM" id="Phobius"/>
    </source>
</evidence>
<dbReference type="STRING" id="1842727.RD110_10310"/>
<feature type="compositionally biased region" description="Basic and acidic residues" evidence="2">
    <location>
        <begin position="32"/>
        <end position="49"/>
    </location>
</feature>
<dbReference type="AlphaFoldDB" id="A0A1P8JUW1"/>
<keyword evidence="3" id="KW-0812">Transmembrane</keyword>
<dbReference type="EMBL" id="CP019236">
    <property type="protein sequence ID" value="APW37532.1"/>
    <property type="molecule type" value="Genomic_DNA"/>
</dbReference>
<evidence type="ECO:0000313" key="5">
    <source>
        <dbReference type="Proteomes" id="UP000186609"/>
    </source>
</evidence>
<feature type="region of interest" description="Disordered" evidence="2">
    <location>
        <begin position="32"/>
        <end position="60"/>
    </location>
</feature>
<proteinExistence type="predicted"/>
<evidence type="ECO:0000256" key="1">
    <source>
        <dbReference type="SAM" id="Coils"/>
    </source>
</evidence>
<protein>
    <submittedName>
        <fullName evidence="4">Uncharacterized protein</fullName>
    </submittedName>
</protein>
<keyword evidence="1" id="KW-0175">Coiled coil</keyword>
<dbReference type="KEGG" id="rhy:RD110_10310"/>
<dbReference type="RefSeq" id="WP_076199139.1">
    <property type="nucleotide sequence ID" value="NZ_CP019236.1"/>
</dbReference>
<feature type="transmembrane region" description="Helical" evidence="3">
    <location>
        <begin position="74"/>
        <end position="95"/>
    </location>
</feature>
<reference evidence="4 5" key="1">
    <citation type="submission" date="2017-01" db="EMBL/GenBank/DDBJ databases">
        <authorList>
            <person name="Mah S.A."/>
            <person name="Swanson W.J."/>
            <person name="Moy G.W."/>
            <person name="Vacquier V.D."/>
        </authorList>
    </citation>
    <scope>NUCLEOTIDE SEQUENCE [LARGE SCALE GENOMIC DNA]</scope>
    <source>
        <strain evidence="4 5">DCY110</strain>
    </source>
</reference>
<gene>
    <name evidence="4" type="ORF">RD110_10310</name>
</gene>
<keyword evidence="3" id="KW-1133">Transmembrane helix</keyword>
<organism evidence="4 5">
    <name type="scientific">Rhodoferax koreensis</name>
    <dbReference type="NCBI Taxonomy" id="1842727"/>
    <lineage>
        <taxon>Bacteria</taxon>
        <taxon>Pseudomonadati</taxon>
        <taxon>Pseudomonadota</taxon>
        <taxon>Betaproteobacteria</taxon>
        <taxon>Burkholderiales</taxon>
        <taxon>Comamonadaceae</taxon>
        <taxon>Rhodoferax</taxon>
    </lineage>
</organism>
<keyword evidence="5" id="KW-1185">Reference proteome</keyword>
<keyword evidence="3" id="KW-0472">Membrane</keyword>
<feature type="coiled-coil region" evidence="1">
    <location>
        <begin position="95"/>
        <end position="122"/>
    </location>
</feature>
<evidence type="ECO:0000256" key="2">
    <source>
        <dbReference type="SAM" id="MobiDB-lite"/>
    </source>
</evidence>
<evidence type="ECO:0000313" key="4">
    <source>
        <dbReference type="EMBL" id="APW37532.1"/>
    </source>
</evidence>
<name>A0A1P8JUW1_9BURK</name>
<dbReference type="Proteomes" id="UP000186609">
    <property type="component" value="Chromosome"/>
</dbReference>